<organism evidence="2 4">
    <name type="scientific">Schizosaccharomyces japonicus (strain yFS275 / FY16936)</name>
    <name type="common">Fission yeast</name>
    <dbReference type="NCBI Taxonomy" id="402676"/>
    <lineage>
        <taxon>Eukaryota</taxon>
        <taxon>Fungi</taxon>
        <taxon>Dikarya</taxon>
        <taxon>Ascomycota</taxon>
        <taxon>Taphrinomycotina</taxon>
        <taxon>Schizosaccharomycetes</taxon>
        <taxon>Schizosaccharomycetales</taxon>
        <taxon>Schizosaccharomycetaceae</taxon>
        <taxon>Schizosaccharomyces</taxon>
    </lineage>
</organism>
<evidence type="ECO:0000313" key="4">
    <source>
        <dbReference type="Proteomes" id="UP000001744"/>
    </source>
</evidence>
<dbReference type="EMBL" id="KE651167">
    <property type="protein sequence ID" value="EEB07891.2"/>
    <property type="molecule type" value="Genomic_DNA"/>
</dbReference>
<evidence type="ECO:0000313" key="3">
    <source>
        <dbReference type="JaponicusDB" id="SJAG_03015"/>
    </source>
</evidence>
<keyword evidence="1" id="KW-0472">Membrane</keyword>
<dbReference type="OMA" id="CEVIVWF"/>
<dbReference type="GeneID" id="7048932"/>
<feature type="transmembrane region" description="Helical" evidence="1">
    <location>
        <begin position="165"/>
        <end position="186"/>
    </location>
</feature>
<feature type="transmembrane region" description="Helical" evidence="1">
    <location>
        <begin position="60"/>
        <end position="82"/>
    </location>
</feature>
<keyword evidence="1" id="KW-1133">Transmembrane helix</keyword>
<dbReference type="STRING" id="402676.B6K334"/>
<dbReference type="eggNOG" id="ENOG502S8B2">
    <property type="taxonomic scope" value="Eukaryota"/>
</dbReference>
<dbReference type="Proteomes" id="UP000001744">
    <property type="component" value="Unassembled WGS sequence"/>
</dbReference>
<dbReference type="JaponicusDB" id="SJAG_03015">
    <property type="gene designation" value="kei1"/>
</dbReference>
<keyword evidence="1" id="KW-0812">Transmembrane</keyword>
<dbReference type="VEuPathDB" id="FungiDB:SJAG_03015"/>
<dbReference type="OrthoDB" id="3338076at2759"/>
<dbReference type="AlphaFoldDB" id="B6K334"/>
<dbReference type="Pfam" id="PF08552">
    <property type="entry name" value="Kei1"/>
    <property type="match status" value="1"/>
</dbReference>
<feature type="transmembrane region" description="Helical" evidence="1">
    <location>
        <begin position="21"/>
        <end position="40"/>
    </location>
</feature>
<accession>B6K334</accession>
<dbReference type="GO" id="GO:0070917">
    <property type="term" value="F:inositol phosphoceramide synthase regulator activity"/>
    <property type="evidence" value="ECO:0000318"/>
    <property type="project" value="GO_Central"/>
</dbReference>
<dbReference type="PANTHER" id="PTHR28077:SF1">
    <property type="entry name" value="INOSITOL PHOSPHORYLCERAMIDE SYNTHASE REGULATORY SUBUNIT KEI1"/>
    <property type="match status" value="1"/>
</dbReference>
<dbReference type="GO" id="GO:0000139">
    <property type="term" value="C:Golgi membrane"/>
    <property type="evidence" value="ECO:0000318"/>
    <property type="project" value="GO_Central"/>
</dbReference>
<dbReference type="GO" id="GO:0070916">
    <property type="term" value="C:inositol phosphoceramide synthase complex"/>
    <property type="evidence" value="ECO:0000318"/>
    <property type="project" value="GO_Central"/>
</dbReference>
<dbReference type="HOGENOM" id="CLU_1180805_0_0_1"/>
<dbReference type="InterPro" id="IPR013862">
    <property type="entry name" value="Kei1"/>
</dbReference>
<name>B6K334_SCHJY</name>
<evidence type="ECO:0000256" key="1">
    <source>
        <dbReference type="SAM" id="Phobius"/>
    </source>
</evidence>
<feature type="transmembrane region" description="Helical" evidence="1">
    <location>
        <begin position="94"/>
        <end position="119"/>
    </location>
</feature>
<reference evidence="2 4" key="1">
    <citation type="journal article" date="2011" name="Science">
        <title>Comparative functional genomics of the fission yeasts.</title>
        <authorList>
            <person name="Rhind N."/>
            <person name="Chen Z."/>
            <person name="Yassour M."/>
            <person name="Thompson D.A."/>
            <person name="Haas B.J."/>
            <person name="Habib N."/>
            <person name="Wapinski I."/>
            <person name="Roy S."/>
            <person name="Lin M.F."/>
            <person name="Heiman D.I."/>
            <person name="Young S.K."/>
            <person name="Furuya K."/>
            <person name="Guo Y."/>
            <person name="Pidoux A."/>
            <person name="Chen H.M."/>
            <person name="Robbertse B."/>
            <person name="Goldberg J.M."/>
            <person name="Aoki K."/>
            <person name="Bayne E.H."/>
            <person name="Berlin A.M."/>
            <person name="Desjardins C.A."/>
            <person name="Dobbs E."/>
            <person name="Dukaj L."/>
            <person name="Fan L."/>
            <person name="FitzGerald M.G."/>
            <person name="French C."/>
            <person name="Gujja S."/>
            <person name="Hansen K."/>
            <person name="Keifenheim D."/>
            <person name="Levin J.Z."/>
            <person name="Mosher R.A."/>
            <person name="Mueller C.A."/>
            <person name="Pfiffner J."/>
            <person name="Priest M."/>
            <person name="Russ C."/>
            <person name="Smialowska A."/>
            <person name="Swoboda P."/>
            <person name="Sykes S.M."/>
            <person name="Vaughn M."/>
            <person name="Vengrova S."/>
            <person name="Yoder R."/>
            <person name="Zeng Q."/>
            <person name="Allshire R."/>
            <person name="Baulcombe D."/>
            <person name="Birren B.W."/>
            <person name="Brown W."/>
            <person name="Ekwall K."/>
            <person name="Kellis M."/>
            <person name="Leatherwood J."/>
            <person name="Levin H."/>
            <person name="Margalit H."/>
            <person name="Martienssen R."/>
            <person name="Nieduszynski C.A."/>
            <person name="Spatafora J.W."/>
            <person name="Friedman N."/>
            <person name="Dalgaard J.Z."/>
            <person name="Baumann P."/>
            <person name="Niki H."/>
            <person name="Regev A."/>
            <person name="Nusbaum C."/>
        </authorList>
    </citation>
    <scope>NUCLEOTIDE SEQUENCE [LARGE SCALE GENOMIC DNA]</scope>
    <source>
        <strain evidence="4">yFS275 / FY16936</strain>
    </source>
</reference>
<proteinExistence type="predicted"/>
<gene>
    <name evidence="3" type="primary">kei1</name>
    <name evidence="2" type="ORF">SJAG_03015</name>
</gene>
<sequence>MNKILHFNFPRLLERFFIQKKFFGICGLQTGCEFIVWFSIVNKLCGIYGVLALFQSADVSFAEVTMYVCSFIFLFIFGWLSIYIPKRTVFHALVFSYTYLIDSLINFLFLIFFSISWFMHLVENAAIPDAGVSTLTERADAGSAVDNTTTGSTNPFLQAESAPSIIMLVLVAGFRIYFILVTISYSSELVLESETRPQQFQTNLSGRIMRLLLKPYSMAANRVYLRKPLPRDENNSIELQRRLVEEFV</sequence>
<dbReference type="PANTHER" id="PTHR28077">
    <property type="entry name" value="INOSITOL PHOSPHORYLCERAMIDE SYNTHASE REGULATORY SUBUNIT KEI1"/>
    <property type="match status" value="1"/>
</dbReference>
<evidence type="ECO:0000313" key="2">
    <source>
        <dbReference type="EMBL" id="EEB07891.2"/>
    </source>
</evidence>
<protein>
    <submittedName>
        <fullName evidence="2">Inositol phoshorylceramide synthase regulatory subunit Kei1</fullName>
    </submittedName>
</protein>
<keyword evidence="4" id="KW-1185">Reference proteome</keyword>
<dbReference type="GO" id="GO:0006673">
    <property type="term" value="P:inositol phosphoceramide metabolic process"/>
    <property type="evidence" value="ECO:0000318"/>
    <property type="project" value="GO_Central"/>
</dbReference>
<dbReference type="RefSeq" id="XP_002174184.2">
    <property type="nucleotide sequence ID" value="XM_002174148.2"/>
</dbReference>